<name>W1NDV3_AMBTC</name>
<dbReference type="HOGENOM" id="CLU_2674422_0_0_1"/>
<accession>W1NDV3</accession>
<dbReference type="AlphaFoldDB" id="W1NDV3"/>
<dbReference type="PANTHER" id="PTHR47665">
    <property type="entry name" value="HISTONE DEACETYLASE-LIKE PROTEIN"/>
    <property type="match status" value="1"/>
</dbReference>
<evidence type="ECO:0000313" key="2">
    <source>
        <dbReference type="Proteomes" id="UP000017836"/>
    </source>
</evidence>
<evidence type="ECO:0000313" key="1">
    <source>
        <dbReference type="EMBL" id="ERM93922.1"/>
    </source>
</evidence>
<dbReference type="Proteomes" id="UP000017836">
    <property type="component" value="Unassembled WGS sequence"/>
</dbReference>
<organism evidence="1 2">
    <name type="scientific">Amborella trichopoda</name>
    <dbReference type="NCBI Taxonomy" id="13333"/>
    <lineage>
        <taxon>Eukaryota</taxon>
        <taxon>Viridiplantae</taxon>
        <taxon>Streptophyta</taxon>
        <taxon>Embryophyta</taxon>
        <taxon>Tracheophyta</taxon>
        <taxon>Spermatophyta</taxon>
        <taxon>Magnoliopsida</taxon>
        <taxon>Amborellales</taxon>
        <taxon>Amborellaceae</taxon>
        <taxon>Amborella</taxon>
    </lineage>
</organism>
<keyword evidence="2" id="KW-1185">Reference proteome</keyword>
<proteinExistence type="predicted"/>
<reference evidence="2" key="1">
    <citation type="journal article" date="2013" name="Science">
        <title>The Amborella genome and the evolution of flowering plants.</title>
        <authorList>
            <consortium name="Amborella Genome Project"/>
        </authorList>
    </citation>
    <scope>NUCLEOTIDE SEQUENCE [LARGE SCALE GENOMIC DNA]</scope>
</reference>
<dbReference type="EMBL" id="KI397541">
    <property type="protein sequence ID" value="ERM93922.1"/>
    <property type="molecule type" value="Genomic_DNA"/>
</dbReference>
<protein>
    <submittedName>
        <fullName evidence="1">Uncharacterized protein</fullName>
    </submittedName>
</protein>
<dbReference type="STRING" id="13333.W1NDV3"/>
<dbReference type="PANTHER" id="PTHR47665:SF1">
    <property type="entry name" value="HISTONE DEACETYLASE-LIKE PROTEIN"/>
    <property type="match status" value="1"/>
</dbReference>
<dbReference type="eggNOG" id="KOG2027">
    <property type="taxonomic scope" value="Eukaryota"/>
</dbReference>
<sequence length="75" mass="8302">MAEESSSSVTPFLPEIYGSDSGWVEARTSCDHLSVISSDLSHIPAMDTPCSRFLLHFLNTPLFSSFTLLPQLNRN</sequence>
<dbReference type="Gramene" id="ERM93922">
    <property type="protein sequence ID" value="ERM93922"/>
    <property type="gene ID" value="AMTR_s00137p00068430"/>
</dbReference>
<gene>
    <name evidence="1" type="ORF">AMTR_s00137p00068430</name>
</gene>